<proteinExistence type="predicted"/>
<evidence type="ECO:0000313" key="7">
    <source>
        <dbReference type="Proteomes" id="UP001437256"/>
    </source>
</evidence>
<keyword evidence="7" id="KW-1185">Reference proteome</keyword>
<dbReference type="PANTHER" id="PTHR21575:SF12">
    <property type="entry name" value="PROTEIN HID1"/>
    <property type="match status" value="1"/>
</dbReference>
<accession>A0ABR3ADN2</accession>
<keyword evidence="2" id="KW-0186">Copper</keyword>
<evidence type="ECO:0000256" key="2">
    <source>
        <dbReference type="ARBA" id="ARBA00023008"/>
    </source>
</evidence>
<dbReference type="PANTHER" id="PTHR21575">
    <property type="entry name" value="PROTEIN HID1"/>
    <property type="match status" value="1"/>
</dbReference>
<dbReference type="Proteomes" id="UP001437256">
    <property type="component" value="Unassembled WGS sequence"/>
</dbReference>
<dbReference type="InterPro" id="IPR026705">
    <property type="entry name" value="Hid-1/Ecm30"/>
</dbReference>
<feature type="compositionally biased region" description="Low complexity" evidence="3">
    <location>
        <begin position="31"/>
        <end position="48"/>
    </location>
</feature>
<evidence type="ECO:0000256" key="1">
    <source>
        <dbReference type="ARBA" id="ARBA00022723"/>
    </source>
</evidence>
<dbReference type="Gene3D" id="2.60.40.420">
    <property type="entry name" value="Cupredoxins - blue copper proteins"/>
    <property type="match status" value="1"/>
</dbReference>
<evidence type="ECO:0000256" key="3">
    <source>
        <dbReference type="SAM" id="MobiDB-lite"/>
    </source>
</evidence>
<gene>
    <name evidence="6" type="ORF">AAF712_001462</name>
</gene>
<feature type="region of interest" description="Disordered" evidence="3">
    <location>
        <begin position="846"/>
        <end position="943"/>
    </location>
</feature>
<feature type="compositionally biased region" description="Low complexity" evidence="3">
    <location>
        <begin position="906"/>
        <end position="923"/>
    </location>
</feature>
<comment type="caution">
    <text evidence="6">The sequence shown here is derived from an EMBL/GenBank/DDBJ whole genome shotgun (WGS) entry which is preliminary data.</text>
</comment>
<feature type="compositionally biased region" description="Basic and acidic residues" evidence="3">
    <location>
        <begin position="924"/>
        <end position="936"/>
    </location>
</feature>
<sequence>MSLFKIILHLSLLPGLVLAQYGYGGGGGGSPTTTSAPSAPSAPADTPGHMNIDVFPNGNYVFSPSNITATNGTLVTFWIPGGQFPHSVTQSSFNDPCTHLQENTTANQTAGFDSGLTNSKQFTIEIMDDTKPIWFHCKSPLHCGMGMVGSINAPTTGNTFDAFKAKAVAIGGNEPTETDTGAVTGGLNGVATASPTATGAGASSGSVKPLASVSDIEACNSHLNELQHIQENDSYWDQYIVLFDSASEVFSLITPNDIRRALHDAPENVATLIRVICSRLFNLISDHTFPTPTAASVSALASSIIKAGTGSSDRNTTKEVLNCLRVLQRVLPVVFELEGDTTVFDLEVLWKSQEVEEDESSGTSESSEAPQFVIDDDEDSEEGGTSPNETQPPQTPKQKEKKKLPSLGERLFNAVIDLMFCCGFTLPTKIQKDHHKINYVIWEKGIGSTTDSGPSQQYDNNKTEVLRLLLVLLSRQIYISASSLFTTPSLYTLHFVQKLSRRDVLTVLCSLLNTAMNSTSIPATIGNMAGRLPYNHLVFKGEDPRANLVSMCFQVLVVLLDFQSGSARDIIVGSDEQQSSTPSARTNTFRYFLMKLHRTPDFAFVLDGVIGIMEQEIASMNNILPGARKSIPYVSENIIFFWKMIELNKKFRAYVLDSERAMDLIAYLLCYNLEIKDKPQQHGLCRALSYIMQTLSAEPAFGSKLSSPIKANIPAKWAVPGSAADFLICSIYSIVATTSGALNSLYPAFIIALSNCAPYFRNLGVTSSTRLVQLFTSFSNPSFLLADEGHPRLLFFMLEVFNGVVLHNLAENPHLIYGIISSHKTFEDLGTFTLHRGLREIKRVQAAKEEQAKKKQDEKSRPSSDHEEPREEKKRLLSHDVDLEANLEGAENSGHRRGSSDPEVQPAVSTPSSESVPSTATVSERAKGKMKERRSSSLDGDGSLERIAAAGIGRNGFVPTQEWVGSWQQG</sequence>
<feature type="compositionally biased region" description="Basic and acidic residues" evidence="3">
    <location>
        <begin position="846"/>
        <end position="882"/>
    </location>
</feature>
<dbReference type="EMBL" id="JBBXMP010000003">
    <property type="protein sequence ID" value="KAL0071605.1"/>
    <property type="molecule type" value="Genomic_DNA"/>
</dbReference>
<dbReference type="Pfam" id="PF12722">
    <property type="entry name" value="Hid1"/>
    <property type="match status" value="1"/>
</dbReference>
<feature type="domain" description="Blue (type 1) copper" evidence="5">
    <location>
        <begin position="57"/>
        <end position="151"/>
    </location>
</feature>
<feature type="region of interest" description="Disordered" evidence="3">
    <location>
        <begin position="355"/>
        <end position="403"/>
    </location>
</feature>
<evidence type="ECO:0000313" key="6">
    <source>
        <dbReference type="EMBL" id="KAL0071605.1"/>
    </source>
</evidence>
<reference evidence="6 7" key="1">
    <citation type="submission" date="2024-05" db="EMBL/GenBank/DDBJ databases">
        <title>A draft genome resource for the thread blight pathogen Marasmius tenuissimus strain MS-2.</title>
        <authorList>
            <person name="Yulfo-Soto G.E."/>
            <person name="Baruah I.K."/>
            <person name="Amoako-Attah I."/>
            <person name="Bukari Y."/>
            <person name="Meinhardt L.W."/>
            <person name="Bailey B.A."/>
            <person name="Cohen S.P."/>
        </authorList>
    </citation>
    <scope>NUCLEOTIDE SEQUENCE [LARGE SCALE GENOMIC DNA]</scope>
    <source>
        <strain evidence="6 7">MS-2</strain>
    </source>
</reference>
<feature type="chain" id="PRO_5046853631" description="Blue (type 1) copper domain-containing protein" evidence="4">
    <location>
        <begin position="20"/>
        <end position="970"/>
    </location>
</feature>
<feature type="region of interest" description="Disordered" evidence="3">
    <location>
        <begin position="951"/>
        <end position="970"/>
    </location>
</feature>
<dbReference type="SUPFAM" id="SSF49503">
    <property type="entry name" value="Cupredoxins"/>
    <property type="match status" value="1"/>
</dbReference>
<name>A0ABR3ADN2_9AGAR</name>
<organism evidence="6 7">
    <name type="scientific">Marasmius tenuissimus</name>
    <dbReference type="NCBI Taxonomy" id="585030"/>
    <lineage>
        <taxon>Eukaryota</taxon>
        <taxon>Fungi</taxon>
        <taxon>Dikarya</taxon>
        <taxon>Basidiomycota</taxon>
        <taxon>Agaricomycotina</taxon>
        <taxon>Agaricomycetes</taxon>
        <taxon>Agaricomycetidae</taxon>
        <taxon>Agaricales</taxon>
        <taxon>Marasmiineae</taxon>
        <taxon>Marasmiaceae</taxon>
        <taxon>Marasmius</taxon>
    </lineage>
</organism>
<dbReference type="CDD" id="cd00920">
    <property type="entry name" value="Cupredoxin"/>
    <property type="match status" value="1"/>
</dbReference>
<evidence type="ECO:0000256" key="4">
    <source>
        <dbReference type="SAM" id="SignalP"/>
    </source>
</evidence>
<protein>
    <recommendedName>
        <fullName evidence="5">Blue (type 1) copper domain-containing protein</fullName>
    </recommendedName>
</protein>
<feature type="signal peptide" evidence="4">
    <location>
        <begin position="1"/>
        <end position="19"/>
    </location>
</feature>
<feature type="region of interest" description="Disordered" evidence="3">
    <location>
        <begin position="27"/>
        <end position="48"/>
    </location>
</feature>
<dbReference type="InterPro" id="IPR000923">
    <property type="entry name" value="BlueCu_1"/>
</dbReference>
<evidence type="ECO:0000259" key="5">
    <source>
        <dbReference type="Pfam" id="PF00127"/>
    </source>
</evidence>
<keyword evidence="1" id="KW-0479">Metal-binding</keyword>
<keyword evidence="4" id="KW-0732">Signal</keyword>
<dbReference type="Pfam" id="PF00127">
    <property type="entry name" value="Copper-bind"/>
    <property type="match status" value="1"/>
</dbReference>
<dbReference type="InterPro" id="IPR008972">
    <property type="entry name" value="Cupredoxin"/>
</dbReference>